<accession>A0A4Z1D0N2</accession>
<dbReference type="Gene3D" id="2.80.10.50">
    <property type="match status" value="1"/>
</dbReference>
<dbReference type="RefSeq" id="WP_135787325.1">
    <property type="nucleotide sequence ID" value="NZ_SRRT01000006.1"/>
</dbReference>
<evidence type="ECO:0008006" key="4">
    <source>
        <dbReference type="Google" id="ProtNLM"/>
    </source>
</evidence>
<gene>
    <name evidence="2" type="ORF">E5083_21530</name>
</gene>
<evidence type="ECO:0000313" key="2">
    <source>
        <dbReference type="EMBL" id="TGN74760.1"/>
    </source>
</evidence>
<dbReference type="AlphaFoldDB" id="A0A4Z1D0N2"/>
<comment type="caution">
    <text evidence="2">The sequence shown here is derived from an EMBL/GenBank/DDBJ whole genome shotgun (WGS) entry which is preliminary data.</text>
</comment>
<feature type="chain" id="PRO_5021377142" description="Ricin-type beta-trefoil lectin domain protein" evidence="1">
    <location>
        <begin position="34"/>
        <end position="157"/>
    </location>
</feature>
<reference evidence="2 3" key="1">
    <citation type="submission" date="2019-04" db="EMBL/GenBank/DDBJ databases">
        <title>Streptomyces sp. nov. Bv016 isolated from bark of Buahinia variegata.</title>
        <authorList>
            <person name="Kanchanasin P."/>
            <person name="Tanasupawat S."/>
            <person name="Yuki M."/>
            <person name="Kudo T."/>
        </authorList>
    </citation>
    <scope>NUCLEOTIDE SEQUENCE [LARGE SCALE GENOMIC DNA]</scope>
    <source>
        <strain evidence="2 3">Bv016</strain>
    </source>
</reference>
<keyword evidence="1" id="KW-0732">Signal</keyword>
<evidence type="ECO:0000313" key="3">
    <source>
        <dbReference type="Proteomes" id="UP000298159"/>
    </source>
</evidence>
<evidence type="ECO:0000256" key="1">
    <source>
        <dbReference type="SAM" id="SignalP"/>
    </source>
</evidence>
<proteinExistence type="predicted"/>
<name>A0A4Z1D0N2_9ACTN</name>
<dbReference type="InterPro" id="IPR035992">
    <property type="entry name" value="Ricin_B-like_lectins"/>
</dbReference>
<keyword evidence="3" id="KW-1185">Reference proteome</keyword>
<dbReference type="SUPFAM" id="SSF50370">
    <property type="entry name" value="Ricin B-like lectins"/>
    <property type="match status" value="1"/>
</dbReference>
<dbReference type="GeneID" id="95450171"/>
<sequence length="157" mass="17065">MKLFNKTTSTIATGAMALALGFTAFGPTQPASASWPLIWHLKSATTGKCLQWNGVGKNVTFANCQKKYSQYWAAEGTKVASLANQLGGWCLSAPTRSEKAPLGTTCDKATVITMNDKRLNHTTYMSAPGKYFKTVSGKPLCGKRTSNTKYMQWKLTP</sequence>
<protein>
    <recommendedName>
        <fullName evidence="4">Ricin-type beta-trefoil lectin domain protein</fullName>
    </recommendedName>
</protein>
<dbReference type="EMBL" id="SRRT01000006">
    <property type="protein sequence ID" value="TGN74760.1"/>
    <property type="molecule type" value="Genomic_DNA"/>
</dbReference>
<organism evidence="2 3">
    <name type="scientific">Streptomyces bauhiniae</name>
    <dbReference type="NCBI Taxonomy" id="2340725"/>
    <lineage>
        <taxon>Bacteria</taxon>
        <taxon>Bacillati</taxon>
        <taxon>Actinomycetota</taxon>
        <taxon>Actinomycetes</taxon>
        <taxon>Kitasatosporales</taxon>
        <taxon>Streptomycetaceae</taxon>
        <taxon>Streptomyces</taxon>
    </lineage>
</organism>
<feature type="signal peptide" evidence="1">
    <location>
        <begin position="1"/>
        <end position="33"/>
    </location>
</feature>
<dbReference type="Proteomes" id="UP000298159">
    <property type="component" value="Unassembled WGS sequence"/>
</dbReference>